<protein>
    <submittedName>
        <fullName evidence="6">Uncharacterized protein</fullName>
    </submittedName>
</protein>
<dbReference type="GO" id="GO:0008045">
    <property type="term" value="P:motor neuron axon guidance"/>
    <property type="evidence" value="ECO:0007669"/>
    <property type="project" value="TreeGrafter"/>
</dbReference>
<dbReference type="PANTHER" id="PTHR11219">
    <property type="entry name" value="TENEURIN AND N-ACETYLGLUCOSAMINE-1-PHOSPHODIESTER ALPHA-N-ACETYLGLUCOSAMINIDASE"/>
    <property type="match status" value="1"/>
</dbReference>
<dbReference type="Proteomes" id="UP000678499">
    <property type="component" value="Unassembled WGS sequence"/>
</dbReference>
<feature type="domain" description="Teneurin-like YD-shell" evidence="5">
    <location>
        <begin position="4"/>
        <end position="295"/>
    </location>
</feature>
<evidence type="ECO:0000256" key="1">
    <source>
        <dbReference type="ARBA" id="ARBA00022536"/>
    </source>
</evidence>
<evidence type="ECO:0000256" key="2">
    <source>
        <dbReference type="ARBA" id="ARBA00022737"/>
    </source>
</evidence>
<evidence type="ECO:0000313" key="6">
    <source>
        <dbReference type="EMBL" id="CAD7283413.1"/>
    </source>
</evidence>
<dbReference type="Gene3D" id="2.180.10.10">
    <property type="entry name" value="RHS repeat-associated core"/>
    <property type="match status" value="2"/>
</dbReference>
<evidence type="ECO:0000256" key="3">
    <source>
        <dbReference type="ARBA" id="ARBA00023157"/>
    </source>
</evidence>
<gene>
    <name evidence="6" type="ORF">NMOB1V02_LOCUS11029</name>
</gene>
<evidence type="ECO:0000259" key="4">
    <source>
        <dbReference type="Pfam" id="PF15636"/>
    </source>
</evidence>
<dbReference type="OrthoDB" id="442731at2759"/>
<name>A0A7R9BXF5_9CRUS</name>
<keyword evidence="1" id="KW-0245">EGF-like domain</keyword>
<keyword evidence="3" id="KW-1015">Disulfide bond</keyword>
<feature type="domain" description="Tox-GHH" evidence="4">
    <location>
        <begin position="711"/>
        <end position="788"/>
    </location>
</feature>
<dbReference type="EMBL" id="OA887424">
    <property type="protein sequence ID" value="CAD7283413.1"/>
    <property type="molecule type" value="Genomic_DNA"/>
</dbReference>
<reference evidence="6" key="1">
    <citation type="submission" date="2020-11" db="EMBL/GenBank/DDBJ databases">
        <authorList>
            <person name="Tran Van P."/>
        </authorList>
    </citation>
    <scope>NUCLEOTIDE SEQUENCE</scope>
</reference>
<dbReference type="EMBL" id="CAJPEX010005387">
    <property type="protein sequence ID" value="CAG0923565.1"/>
    <property type="molecule type" value="Genomic_DNA"/>
</dbReference>
<dbReference type="InterPro" id="IPR051216">
    <property type="entry name" value="Teneurin"/>
</dbReference>
<dbReference type="AlphaFoldDB" id="A0A7R9BXF5"/>
<dbReference type="Pfam" id="PF25023">
    <property type="entry name" value="TEN_YD-shell"/>
    <property type="match status" value="2"/>
</dbReference>
<evidence type="ECO:0000259" key="5">
    <source>
        <dbReference type="Pfam" id="PF25023"/>
    </source>
</evidence>
<sequence length="812" mass="93009">AFVINDKQVFEMKLNYDAGNRIAESRVTVGRSTRQEQLGYDADGHLRFVKGRRSFEYSYDANGNCVRIAEEGETWMLSYDKADRLTDFGEHVWNRYDSDGRVRQTRDIRFTYNSKSQLMHAVQPDGFRRWYIYDHRDRLAAWLDDRGNRTQFLYGDPTHPHRVTHIFYPVTKQTLLLVYNHLGHLISLDDAGRKYVVATDQVGSPLALFDTRGGVAKEIVRAPFGRVAEDTNPGIHVPLDFHGGIRDPLTQLVHFPEGVYDPFSRQWLNPRWTDVLHLLPLPAALFPYRFKNNDPTRDIRFTYNSKSQLMHAVQPDGFRRWYIYDHRDRLAAWLDDRGNRTQFLYGDPTHPHRVTHIFYPVTKQTLLLVYNHLGHLISLDDAGRKYVVATDQVGSPLALFDTRGGVAKEIVRAPFGRVAEDTNPGIHVPLDFHGGIRDPLTQLVHFPEGVYDPFSRQWLNPRWTDVLHLLPLPAALFPYRFKNNDPVNPGNPGGAPSLMGLEDWIKYFGYNWENLLAKEYLQHSWQKSLTAVPKLPDWILPNFEVGSGLDCFIRTIDANLRTLDFSPVSSIRASSPLFWPAKLPSLAHKSPPFGRGITVSNEAGRAVIADVRSANAILRDVVTSVLNNSHFLDFHVNAGPVERFYFVKTNVARLDDVNLHHHGNSKLNLEQLRRIIGVFTVNAEKTKTGSEVTVTNSEAEIVIRYGESVVQEKSSILKELNKMAVEKAWEREADMAVAGAYSLQDWSQNELAQLLKRGKVNGYHANQIHSVYEYPDLVDDPANVLFVKSTKNRRTRRKIRKYQPGFGQFSYR</sequence>
<evidence type="ECO:0000313" key="7">
    <source>
        <dbReference type="Proteomes" id="UP000678499"/>
    </source>
</evidence>
<dbReference type="InterPro" id="IPR056823">
    <property type="entry name" value="TEN-like_YD-shell"/>
</dbReference>
<dbReference type="InterPro" id="IPR028916">
    <property type="entry name" value="Tox-GHH_dom"/>
</dbReference>
<dbReference type="Pfam" id="PF15636">
    <property type="entry name" value="Tox-GHH"/>
    <property type="match status" value="1"/>
</dbReference>
<feature type="domain" description="Teneurin-like YD-shell" evidence="5">
    <location>
        <begin position="299"/>
        <end position="487"/>
    </location>
</feature>
<dbReference type="PANTHER" id="PTHR11219:SF72">
    <property type="entry name" value="TENEURIN-M"/>
    <property type="match status" value="1"/>
</dbReference>
<proteinExistence type="predicted"/>
<keyword evidence="2" id="KW-0677">Repeat</keyword>
<accession>A0A7R9BXF5</accession>
<organism evidence="6">
    <name type="scientific">Notodromas monacha</name>
    <dbReference type="NCBI Taxonomy" id="399045"/>
    <lineage>
        <taxon>Eukaryota</taxon>
        <taxon>Metazoa</taxon>
        <taxon>Ecdysozoa</taxon>
        <taxon>Arthropoda</taxon>
        <taxon>Crustacea</taxon>
        <taxon>Oligostraca</taxon>
        <taxon>Ostracoda</taxon>
        <taxon>Podocopa</taxon>
        <taxon>Podocopida</taxon>
        <taxon>Cypridocopina</taxon>
        <taxon>Cypridoidea</taxon>
        <taxon>Cyprididae</taxon>
        <taxon>Notodromas</taxon>
    </lineage>
</organism>
<dbReference type="Pfam" id="PF23538">
    <property type="entry name" value="Teneurin_ABD"/>
    <property type="match status" value="1"/>
</dbReference>
<feature type="non-terminal residue" evidence="6">
    <location>
        <position position="1"/>
    </location>
</feature>
<keyword evidence="7" id="KW-1185">Reference proteome</keyword>